<accession>A0A7G6WVT2</accession>
<evidence type="ECO:0000313" key="3">
    <source>
        <dbReference type="Proteomes" id="UP000515563"/>
    </source>
</evidence>
<sequence>MTVFVVRLAGYSRASRAGSRFVSHGCLGSRRESGIDAKRLPGSECAESAGLCATRMVVPIRTWRALVCPAERSAGPVGATACEPFQPATAMLADRPDAARVFVVGTDGGHELAQQLDAGIVRRFPCTAGVGLIVFDTVAFGDPFVEPAEQAAEGGHRTTSKAGSSQLLE</sequence>
<protein>
    <submittedName>
        <fullName evidence="2">Uncharacterized protein</fullName>
    </submittedName>
</protein>
<reference evidence="3" key="1">
    <citation type="submission" date="2019-09" db="EMBL/GenBank/DDBJ databases">
        <title>Antimicrobial potential of Antarctic Bacteria.</title>
        <authorList>
            <person name="Benaud N."/>
            <person name="Edwards R.J."/>
            <person name="Ferrari B.C."/>
        </authorList>
    </citation>
    <scope>NUCLEOTIDE SEQUENCE [LARGE SCALE GENOMIC DNA]</scope>
    <source>
        <strain evidence="3">SPB151</strain>
    </source>
</reference>
<evidence type="ECO:0000256" key="1">
    <source>
        <dbReference type="SAM" id="MobiDB-lite"/>
    </source>
</evidence>
<reference evidence="2 3" key="2">
    <citation type="journal article" date="2020" name="Microbiol. Resour. Announc.">
        <title>Antarctic desert soil bacteria exhibit high novel natural product potential, evaluated through long-read genome sequencing and comparative genomics.</title>
        <authorList>
            <person name="Benaud N."/>
            <person name="Edwards R.J."/>
            <person name="Amos T.G."/>
            <person name="D'Agostino P.M."/>
            <person name="Gutierrez-Chavez C."/>
            <person name="Montgomery K."/>
            <person name="Nicetic I."/>
            <person name="Ferrari B.C."/>
        </authorList>
    </citation>
    <scope>NUCLEOTIDE SEQUENCE [LARGE SCALE GENOMIC DNA]</scope>
    <source>
        <strain evidence="2 3">SPB151</strain>
    </source>
</reference>
<dbReference type="RefSeq" id="WP_185446973.1">
    <property type="nucleotide sequence ID" value="NZ_CP043661.1"/>
</dbReference>
<feature type="region of interest" description="Disordered" evidence="1">
    <location>
        <begin position="150"/>
        <end position="169"/>
    </location>
</feature>
<dbReference type="AlphaFoldDB" id="A0A7G6WVT2"/>
<feature type="compositionally biased region" description="Polar residues" evidence="1">
    <location>
        <begin position="160"/>
        <end position="169"/>
    </location>
</feature>
<evidence type="ECO:0000313" key="2">
    <source>
        <dbReference type="EMBL" id="QNE18097.1"/>
    </source>
</evidence>
<name>A0A7G6WVT2_9ACTN</name>
<keyword evidence="3" id="KW-1185">Reference proteome</keyword>
<dbReference type="EMBL" id="CP043661">
    <property type="protein sequence ID" value="QNE18097.1"/>
    <property type="molecule type" value="Genomic_DNA"/>
</dbReference>
<dbReference type="Proteomes" id="UP000515563">
    <property type="component" value="Chromosome"/>
</dbReference>
<organism evidence="2 3">
    <name type="scientific">Kribbella qitaiheensis</name>
    <dbReference type="NCBI Taxonomy" id="1544730"/>
    <lineage>
        <taxon>Bacteria</taxon>
        <taxon>Bacillati</taxon>
        <taxon>Actinomycetota</taxon>
        <taxon>Actinomycetes</taxon>
        <taxon>Propionibacteriales</taxon>
        <taxon>Kribbellaceae</taxon>
        <taxon>Kribbella</taxon>
    </lineage>
</organism>
<dbReference type="KEGG" id="kqi:F1D05_09615"/>
<gene>
    <name evidence="2" type="ORF">F1D05_09615</name>
</gene>
<proteinExistence type="predicted"/>